<dbReference type="PANTHER" id="PTHR31343">
    <property type="entry name" value="T15D22.8"/>
    <property type="match status" value="1"/>
</dbReference>
<protein>
    <submittedName>
        <fullName evidence="1">Uncharacterized protein</fullName>
    </submittedName>
</protein>
<accession>A0A7J6WY73</accession>
<dbReference type="Proteomes" id="UP000554482">
    <property type="component" value="Unassembled WGS sequence"/>
</dbReference>
<dbReference type="PANTHER" id="PTHR31343:SF42">
    <property type="entry name" value="T15D22.8"/>
    <property type="match status" value="1"/>
</dbReference>
<dbReference type="Pfam" id="PF05623">
    <property type="entry name" value="DUF789"/>
    <property type="match status" value="2"/>
</dbReference>
<sequence length="132" mass="14972">MKWNHPHTMSKAPFSVDRLSLSEYHIALQKGCSSDDSEAGKFSSWISVAWYPIYIYIYKIPTGPTLRGVGFTNGPIITYLNGMDGDCKISLPVFYMVSYKLKGSMWVTNRGCEHQLSNSLLKAVDSWQRLLQ</sequence>
<keyword evidence="2" id="KW-1185">Reference proteome</keyword>
<evidence type="ECO:0000313" key="2">
    <source>
        <dbReference type="Proteomes" id="UP000554482"/>
    </source>
</evidence>
<dbReference type="EMBL" id="JABWDY010009902">
    <property type="protein sequence ID" value="KAF5201082.1"/>
    <property type="molecule type" value="Genomic_DNA"/>
</dbReference>
<evidence type="ECO:0000313" key="1">
    <source>
        <dbReference type="EMBL" id="KAF5201082.1"/>
    </source>
</evidence>
<feature type="non-terminal residue" evidence="1">
    <location>
        <position position="1"/>
    </location>
</feature>
<dbReference type="AlphaFoldDB" id="A0A7J6WY73"/>
<dbReference type="OrthoDB" id="784906at2759"/>
<comment type="caution">
    <text evidence="1">The sequence shown here is derived from an EMBL/GenBank/DDBJ whole genome shotgun (WGS) entry which is preliminary data.</text>
</comment>
<organism evidence="1 2">
    <name type="scientific">Thalictrum thalictroides</name>
    <name type="common">Rue-anemone</name>
    <name type="synonym">Anemone thalictroides</name>
    <dbReference type="NCBI Taxonomy" id="46969"/>
    <lineage>
        <taxon>Eukaryota</taxon>
        <taxon>Viridiplantae</taxon>
        <taxon>Streptophyta</taxon>
        <taxon>Embryophyta</taxon>
        <taxon>Tracheophyta</taxon>
        <taxon>Spermatophyta</taxon>
        <taxon>Magnoliopsida</taxon>
        <taxon>Ranunculales</taxon>
        <taxon>Ranunculaceae</taxon>
        <taxon>Thalictroideae</taxon>
        <taxon>Thalictrum</taxon>
    </lineage>
</organism>
<reference evidence="1 2" key="1">
    <citation type="submission" date="2020-06" db="EMBL/GenBank/DDBJ databases">
        <title>Transcriptomic and genomic resources for Thalictrum thalictroides and T. hernandezii: Facilitating candidate gene discovery in an emerging model plant lineage.</title>
        <authorList>
            <person name="Arias T."/>
            <person name="Riano-Pachon D.M."/>
            <person name="Di Stilio V.S."/>
        </authorList>
    </citation>
    <scope>NUCLEOTIDE SEQUENCE [LARGE SCALE GENOMIC DNA]</scope>
    <source>
        <strain evidence="2">cv. WT478/WT964</strain>
        <tissue evidence="1">Leaves</tissue>
    </source>
</reference>
<dbReference type="InterPro" id="IPR008507">
    <property type="entry name" value="DUF789"/>
</dbReference>
<gene>
    <name evidence="1" type="ORF">FRX31_009332</name>
</gene>
<proteinExistence type="predicted"/>
<name>A0A7J6WY73_THATH</name>